<dbReference type="PROSITE" id="PS51257">
    <property type="entry name" value="PROKAR_LIPOPROTEIN"/>
    <property type="match status" value="1"/>
</dbReference>
<evidence type="ECO:0000313" key="3">
    <source>
        <dbReference type="Proteomes" id="UP000291600"/>
    </source>
</evidence>
<dbReference type="EMBL" id="SITJ01000066">
    <property type="protein sequence ID" value="TBL67806.1"/>
    <property type="molecule type" value="Genomic_DNA"/>
</dbReference>
<gene>
    <name evidence="2" type="ORF">EYY96_09575</name>
</gene>
<organism evidence="2 3">
    <name type="scientific">Hafnia alvei</name>
    <dbReference type="NCBI Taxonomy" id="569"/>
    <lineage>
        <taxon>Bacteria</taxon>
        <taxon>Pseudomonadati</taxon>
        <taxon>Pseudomonadota</taxon>
        <taxon>Gammaproteobacteria</taxon>
        <taxon>Enterobacterales</taxon>
        <taxon>Hafniaceae</taxon>
        <taxon>Hafnia</taxon>
    </lineage>
</organism>
<accession>A0ABD7Q415</accession>
<evidence type="ECO:0000313" key="2">
    <source>
        <dbReference type="EMBL" id="TBL67806.1"/>
    </source>
</evidence>
<dbReference type="Proteomes" id="UP000291600">
    <property type="component" value="Unassembled WGS sequence"/>
</dbReference>
<comment type="caution">
    <text evidence="2">The sequence shown here is derived from an EMBL/GenBank/DDBJ whole genome shotgun (WGS) entry which is preliminary data.</text>
</comment>
<dbReference type="AlphaFoldDB" id="A0ABD7Q415"/>
<protein>
    <recommendedName>
        <fullName evidence="4">Lipoprotein</fullName>
    </recommendedName>
</protein>
<evidence type="ECO:0008006" key="4">
    <source>
        <dbReference type="Google" id="ProtNLM"/>
    </source>
</evidence>
<feature type="signal peptide" evidence="1">
    <location>
        <begin position="1"/>
        <end position="20"/>
    </location>
</feature>
<dbReference type="RefSeq" id="WP_130957326.1">
    <property type="nucleotide sequence ID" value="NZ_CAUEKE010000005.1"/>
</dbReference>
<sequence length="112" mass="12782">MKKMLLALTMFGLVGCHTMADLRAQKPEASFTSNKTVDEISQCVLFGWQEMTTRYGDVTIQPYHSGKTVMVGIIEFADITNNGKISEVKYYYQTDLFQSRIDSRLDVIKRCI</sequence>
<feature type="chain" id="PRO_5044861387" description="Lipoprotein" evidence="1">
    <location>
        <begin position="21"/>
        <end position="112"/>
    </location>
</feature>
<evidence type="ECO:0000256" key="1">
    <source>
        <dbReference type="SAM" id="SignalP"/>
    </source>
</evidence>
<name>A0ABD7Q415_HAFAL</name>
<proteinExistence type="predicted"/>
<reference evidence="2 3" key="1">
    <citation type="submission" date="2019-02" db="EMBL/GenBank/DDBJ databases">
        <title>Comparative genomic analysis of the Hafnia genus genomes.</title>
        <authorList>
            <person name="Zhiqiu Y."/>
            <person name="Chao Y."/>
            <person name="Yuhui D."/>
            <person name="Di H."/>
            <person name="Bin L."/>
        </authorList>
    </citation>
    <scope>NUCLEOTIDE SEQUENCE [LARGE SCALE GENOMIC DNA]</scope>
    <source>
        <strain evidence="2 3">PCM_1210</strain>
    </source>
</reference>
<keyword evidence="1" id="KW-0732">Signal</keyword>